<dbReference type="STRING" id="1088818.A0A2I0A5T7"/>
<gene>
    <name evidence="3" type="primary">MKS1</name>
    <name evidence="3" type="ORF">AXF42_Ash007558</name>
</gene>
<name>A0A2I0A5T7_9ASPA</name>
<dbReference type="InterPro" id="IPR008889">
    <property type="entry name" value="VQ"/>
</dbReference>
<accession>A0A2I0A5T7</accession>
<dbReference type="PANTHER" id="PTHR33143:SF6">
    <property type="entry name" value="OS08G0102900 PROTEIN"/>
    <property type="match status" value="1"/>
</dbReference>
<reference evidence="3 4" key="1">
    <citation type="journal article" date="2017" name="Nature">
        <title>The Apostasia genome and the evolution of orchids.</title>
        <authorList>
            <person name="Zhang G.Q."/>
            <person name="Liu K.W."/>
            <person name="Li Z."/>
            <person name="Lohaus R."/>
            <person name="Hsiao Y.Y."/>
            <person name="Niu S.C."/>
            <person name="Wang J.Y."/>
            <person name="Lin Y.C."/>
            <person name="Xu Q."/>
            <person name="Chen L.J."/>
            <person name="Yoshida K."/>
            <person name="Fujiwara S."/>
            <person name="Wang Z.W."/>
            <person name="Zhang Y.Q."/>
            <person name="Mitsuda N."/>
            <person name="Wang M."/>
            <person name="Liu G.H."/>
            <person name="Pecoraro L."/>
            <person name="Huang H.X."/>
            <person name="Xiao X.J."/>
            <person name="Lin M."/>
            <person name="Wu X.Y."/>
            <person name="Wu W.L."/>
            <person name="Chen Y.Y."/>
            <person name="Chang S.B."/>
            <person name="Sakamoto S."/>
            <person name="Ohme-Takagi M."/>
            <person name="Yagi M."/>
            <person name="Zeng S.J."/>
            <person name="Shen C.Y."/>
            <person name="Yeh C.M."/>
            <person name="Luo Y.B."/>
            <person name="Tsai W.C."/>
            <person name="Van de Peer Y."/>
            <person name="Liu Z.J."/>
        </authorList>
    </citation>
    <scope>NUCLEOTIDE SEQUENCE [LARGE SCALE GENOMIC DNA]</scope>
    <source>
        <strain evidence="4">cv. Shenzhen</strain>
        <tissue evidence="3">Stem</tissue>
    </source>
</reference>
<proteinExistence type="predicted"/>
<dbReference type="GO" id="GO:0005634">
    <property type="term" value="C:nucleus"/>
    <property type="evidence" value="ECO:0007669"/>
    <property type="project" value="TreeGrafter"/>
</dbReference>
<sequence length="120" mass="12734">MPSSSQRGLLGQRPHPLSISKESWKAGKPSAAIAGNISSGRRQSSPVIVYLTPPKIIHAKPQEFMGLVQRLTGKEYSGDSSPPPHPRSSGDDPLLLTLGQSPSAALWAADFSFSPANSFL</sequence>
<dbReference type="OrthoDB" id="1518325at2759"/>
<evidence type="ECO:0000256" key="1">
    <source>
        <dbReference type="SAM" id="MobiDB-lite"/>
    </source>
</evidence>
<dbReference type="PANTHER" id="PTHR33143">
    <property type="entry name" value="F16F4.1 PROTEIN-RELATED"/>
    <property type="match status" value="1"/>
</dbReference>
<keyword evidence="4" id="KW-1185">Reference proteome</keyword>
<organism evidence="3 4">
    <name type="scientific">Apostasia shenzhenica</name>
    <dbReference type="NCBI Taxonomy" id="1088818"/>
    <lineage>
        <taxon>Eukaryota</taxon>
        <taxon>Viridiplantae</taxon>
        <taxon>Streptophyta</taxon>
        <taxon>Embryophyta</taxon>
        <taxon>Tracheophyta</taxon>
        <taxon>Spermatophyta</taxon>
        <taxon>Magnoliopsida</taxon>
        <taxon>Liliopsida</taxon>
        <taxon>Asparagales</taxon>
        <taxon>Orchidaceae</taxon>
        <taxon>Apostasioideae</taxon>
        <taxon>Apostasia</taxon>
    </lineage>
</organism>
<dbReference type="Proteomes" id="UP000236161">
    <property type="component" value="Unassembled WGS sequence"/>
</dbReference>
<evidence type="ECO:0000313" key="4">
    <source>
        <dbReference type="Proteomes" id="UP000236161"/>
    </source>
</evidence>
<evidence type="ECO:0000313" key="3">
    <source>
        <dbReference type="EMBL" id="PKA50903.1"/>
    </source>
</evidence>
<feature type="region of interest" description="Disordered" evidence="1">
    <location>
        <begin position="70"/>
        <end position="95"/>
    </location>
</feature>
<dbReference type="AlphaFoldDB" id="A0A2I0A5T7"/>
<feature type="domain" description="VQ" evidence="2">
    <location>
        <begin position="53"/>
        <end position="74"/>
    </location>
</feature>
<dbReference type="InterPro" id="IPR039607">
    <property type="entry name" value="VQ_8/17/18/20/21/25"/>
</dbReference>
<protein>
    <submittedName>
        <fullName evidence="3">Protein MKS1</fullName>
    </submittedName>
</protein>
<evidence type="ECO:0000259" key="2">
    <source>
        <dbReference type="Pfam" id="PF05678"/>
    </source>
</evidence>
<feature type="region of interest" description="Disordered" evidence="1">
    <location>
        <begin position="1"/>
        <end position="38"/>
    </location>
</feature>
<dbReference type="Pfam" id="PF05678">
    <property type="entry name" value="VQ"/>
    <property type="match status" value="1"/>
</dbReference>
<dbReference type="EMBL" id="KZ452015">
    <property type="protein sequence ID" value="PKA50903.1"/>
    <property type="molecule type" value="Genomic_DNA"/>
</dbReference>